<dbReference type="SMART" id="SM00331">
    <property type="entry name" value="PP2C_SIG"/>
    <property type="match status" value="1"/>
</dbReference>
<dbReference type="InterPro" id="IPR000014">
    <property type="entry name" value="PAS"/>
</dbReference>
<dbReference type="InterPro" id="IPR001610">
    <property type="entry name" value="PAC"/>
</dbReference>
<evidence type="ECO:0000256" key="1">
    <source>
        <dbReference type="ARBA" id="ARBA00022801"/>
    </source>
</evidence>
<evidence type="ECO:0000313" key="3">
    <source>
        <dbReference type="EMBL" id="MBA2882225.1"/>
    </source>
</evidence>
<dbReference type="InterPro" id="IPR036457">
    <property type="entry name" value="PPM-type-like_dom_sf"/>
</dbReference>
<proteinExistence type="predicted"/>
<feature type="domain" description="PAS" evidence="2">
    <location>
        <begin position="22"/>
        <end position="93"/>
    </location>
</feature>
<organism evidence="3 4">
    <name type="scientific">Desulfosalsimonas propionicica</name>
    <dbReference type="NCBI Taxonomy" id="332175"/>
    <lineage>
        <taxon>Bacteria</taxon>
        <taxon>Pseudomonadati</taxon>
        <taxon>Thermodesulfobacteriota</taxon>
        <taxon>Desulfobacteria</taxon>
        <taxon>Desulfobacterales</taxon>
        <taxon>Desulfosalsimonadaceae</taxon>
        <taxon>Desulfosalsimonas</taxon>
    </lineage>
</organism>
<dbReference type="GO" id="GO:0016791">
    <property type="term" value="F:phosphatase activity"/>
    <property type="evidence" value="ECO:0007669"/>
    <property type="project" value="TreeGrafter"/>
</dbReference>
<dbReference type="RefSeq" id="WP_181551868.1">
    <property type="nucleotide sequence ID" value="NZ_JACDUS010000007.1"/>
</dbReference>
<dbReference type="PANTHER" id="PTHR43156:SF2">
    <property type="entry name" value="STAGE II SPORULATION PROTEIN E"/>
    <property type="match status" value="1"/>
</dbReference>
<dbReference type="SUPFAM" id="SSF55785">
    <property type="entry name" value="PYP-like sensor domain (PAS domain)"/>
    <property type="match status" value="1"/>
</dbReference>
<accession>A0A7W0CAL0</accession>
<dbReference type="SMART" id="SM00091">
    <property type="entry name" value="PAS"/>
    <property type="match status" value="1"/>
</dbReference>
<dbReference type="Gene3D" id="3.60.40.10">
    <property type="entry name" value="PPM-type phosphatase domain"/>
    <property type="match status" value="1"/>
</dbReference>
<keyword evidence="4" id="KW-1185">Reference proteome</keyword>
<sequence>MVLSQNNSVYEKKNQEESLLRREKEIQSMARASLDPLIMINGQGVINFWNPAAKKLFGYPEIEALGVCIHTLLAGPEDREKALEMMPEFARTGEGSVINNVREIQARCKNGALLDVELSVAAFEVNGQWCAVGVLRDVTERKKNREALQTAWRKAEEANRQLSMELLSLSELQQSLLPDKPYTTSCLSARGFYQPSGLAAGDYFDYLALPGGALRCVIADVSGHGARAAFIMSMVRTFFHFAANQKTPLSDMIEALNRQLIQKVGKQGDFVTLLVTDIYPENGCIEYINAGHCPGFFKDEEKMTEIEATSPLLGVVDTGYPHQRLECRGKWELLLYTDGFYECRIQGRGIFGYDSFKNLCVTLLNREVFDVDQLPGEVANCAEAIVGFDDDLTALHVSGTSRGIRTKHSYTGDN</sequence>
<evidence type="ECO:0000313" key="4">
    <source>
        <dbReference type="Proteomes" id="UP000525298"/>
    </source>
</evidence>
<dbReference type="PROSITE" id="PS50112">
    <property type="entry name" value="PAS"/>
    <property type="match status" value="1"/>
</dbReference>
<dbReference type="SMART" id="SM00086">
    <property type="entry name" value="PAC"/>
    <property type="match status" value="1"/>
</dbReference>
<dbReference type="PANTHER" id="PTHR43156">
    <property type="entry name" value="STAGE II SPORULATION PROTEIN E-RELATED"/>
    <property type="match status" value="1"/>
</dbReference>
<protein>
    <submittedName>
        <fullName evidence="3">PAS domain S-box-containing protein</fullName>
    </submittedName>
</protein>
<gene>
    <name evidence="3" type="ORF">HNR65_002566</name>
</gene>
<dbReference type="AlphaFoldDB" id="A0A7W0CAL0"/>
<dbReference type="Gene3D" id="3.30.450.20">
    <property type="entry name" value="PAS domain"/>
    <property type="match status" value="1"/>
</dbReference>
<dbReference type="InterPro" id="IPR052016">
    <property type="entry name" value="Bact_Sigma-Reg"/>
</dbReference>
<comment type="caution">
    <text evidence="3">The sequence shown here is derived from an EMBL/GenBank/DDBJ whole genome shotgun (WGS) entry which is preliminary data.</text>
</comment>
<dbReference type="Proteomes" id="UP000525298">
    <property type="component" value="Unassembled WGS sequence"/>
</dbReference>
<dbReference type="InterPro" id="IPR035965">
    <property type="entry name" value="PAS-like_dom_sf"/>
</dbReference>
<dbReference type="Pfam" id="PF07228">
    <property type="entry name" value="SpoIIE"/>
    <property type="match status" value="1"/>
</dbReference>
<reference evidence="3 4" key="1">
    <citation type="submission" date="2020-07" db="EMBL/GenBank/DDBJ databases">
        <title>Genomic Encyclopedia of Type Strains, Phase IV (KMG-IV): sequencing the most valuable type-strain genomes for metagenomic binning, comparative biology and taxonomic classification.</title>
        <authorList>
            <person name="Goeker M."/>
        </authorList>
    </citation>
    <scope>NUCLEOTIDE SEQUENCE [LARGE SCALE GENOMIC DNA]</scope>
    <source>
        <strain evidence="3 4">DSM 17721</strain>
    </source>
</reference>
<dbReference type="SUPFAM" id="SSF81606">
    <property type="entry name" value="PP2C-like"/>
    <property type="match status" value="1"/>
</dbReference>
<keyword evidence="1" id="KW-0378">Hydrolase</keyword>
<dbReference type="InterPro" id="IPR001932">
    <property type="entry name" value="PPM-type_phosphatase-like_dom"/>
</dbReference>
<dbReference type="Pfam" id="PF13426">
    <property type="entry name" value="PAS_9"/>
    <property type="match status" value="1"/>
</dbReference>
<dbReference type="EMBL" id="JACDUS010000007">
    <property type="protein sequence ID" value="MBA2882225.1"/>
    <property type="molecule type" value="Genomic_DNA"/>
</dbReference>
<dbReference type="NCBIfam" id="TIGR00229">
    <property type="entry name" value="sensory_box"/>
    <property type="match status" value="1"/>
</dbReference>
<evidence type="ECO:0000259" key="2">
    <source>
        <dbReference type="PROSITE" id="PS50112"/>
    </source>
</evidence>
<dbReference type="CDD" id="cd00130">
    <property type="entry name" value="PAS"/>
    <property type="match status" value="1"/>
</dbReference>
<name>A0A7W0CAL0_9BACT</name>